<feature type="repeat" description="WD" evidence="3">
    <location>
        <begin position="320"/>
        <end position="356"/>
    </location>
</feature>
<proteinExistence type="predicted"/>
<name>A0A074W3D4_AURM1</name>
<dbReference type="RefSeq" id="XP_040881470.1">
    <property type="nucleotide sequence ID" value="XM_041021058.1"/>
</dbReference>
<dbReference type="PROSITE" id="PS00678">
    <property type="entry name" value="WD_REPEATS_1"/>
    <property type="match status" value="1"/>
</dbReference>
<feature type="repeat" description="WD" evidence="3">
    <location>
        <begin position="207"/>
        <end position="236"/>
    </location>
</feature>
<evidence type="ECO:0000256" key="3">
    <source>
        <dbReference type="PROSITE-ProRule" id="PRU00221"/>
    </source>
</evidence>
<sequence>MTPVNLIKSLEKHNSEARITIFSPDDSLLAVAASNDGCINIYRTSTGILQTSTMEHKDMIWDISFSASGAHILSACDDGTARLFNTTTGMLEKQFHDDSEGWSDERMFVACFTPDNKAIATGTDIVQIWNLETGELVRELIGPRDRDVLPVASIEAMGNVLQDETSISSIEFSPDGRSLVSVGEEVKLWDTRTRTLEHTLQGNSPVFSPDGDVIATSSRSHTIHLWDAGSGHLLYELSSYGIAAPSVLFTSDSRTLLSNSGRIVHVWDVISGHLELLLEDHKKQIYTMALSPDGITLVIGSKDRTVRLWDVNTGDCLQVLEEHVNEVWGVAFSSDGKRLVTSDDGGKVLLWEVQSS</sequence>
<reference evidence="4 5" key="1">
    <citation type="journal article" date="2014" name="BMC Genomics">
        <title>Genome sequencing of four Aureobasidium pullulans varieties: biotechnological potential, stress tolerance, and description of new species.</title>
        <authorList>
            <person name="Gostin Ar C."/>
            <person name="Ohm R.A."/>
            <person name="Kogej T."/>
            <person name="Sonjak S."/>
            <person name="Turk M."/>
            <person name="Zajc J."/>
            <person name="Zalar P."/>
            <person name="Grube M."/>
            <person name="Sun H."/>
            <person name="Han J."/>
            <person name="Sharma A."/>
            <person name="Chiniquy J."/>
            <person name="Ngan C.Y."/>
            <person name="Lipzen A."/>
            <person name="Barry K."/>
            <person name="Grigoriev I.V."/>
            <person name="Gunde-Cimerman N."/>
        </authorList>
    </citation>
    <scope>NUCLEOTIDE SEQUENCE [LARGE SCALE GENOMIC DNA]</scope>
    <source>
        <strain evidence="4 5">CBS 110374</strain>
    </source>
</reference>
<dbReference type="PANTHER" id="PTHR44019">
    <property type="entry name" value="WD REPEAT-CONTAINING PROTEIN 55"/>
    <property type="match status" value="1"/>
</dbReference>
<accession>A0A074W3D4</accession>
<evidence type="ECO:0000256" key="2">
    <source>
        <dbReference type="ARBA" id="ARBA00022737"/>
    </source>
</evidence>
<evidence type="ECO:0000313" key="5">
    <source>
        <dbReference type="Proteomes" id="UP000030672"/>
    </source>
</evidence>
<dbReference type="PANTHER" id="PTHR44019:SF8">
    <property type="entry name" value="POC1 CENTRIOLAR PROTEIN HOMOLOG"/>
    <property type="match status" value="1"/>
</dbReference>
<dbReference type="InterPro" id="IPR050505">
    <property type="entry name" value="WDR55/POC1"/>
</dbReference>
<protein>
    <submittedName>
        <fullName evidence="4">WD40 repeat-like protein</fullName>
    </submittedName>
</protein>
<dbReference type="SMART" id="SM00320">
    <property type="entry name" value="WD40"/>
    <property type="match status" value="8"/>
</dbReference>
<dbReference type="HOGENOM" id="CLU_000288_57_33_1"/>
<evidence type="ECO:0000256" key="1">
    <source>
        <dbReference type="ARBA" id="ARBA00022574"/>
    </source>
</evidence>
<organism evidence="4 5">
    <name type="scientific">Aureobasidium melanogenum (strain CBS 110374)</name>
    <name type="common">Aureobasidium pullulans var. melanogenum</name>
    <dbReference type="NCBI Taxonomy" id="1043003"/>
    <lineage>
        <taxon>Eukaryota</taxon>
        <taxon>Fungi</taxon>
        <taxon>Dikarya</taxon>
        <taxon>Ascomycota</taxon>
        <taxon>Pezizomycotina</taxon>
        <taxon>Dothideomycetes</taxon>
        <taxon>Dothideomycetidae</taxon>
        <taxon>Dothideales</taxon>
        <taxon>Saccotheciaceae</taxon>
        <taxon>Aureobasidium</taxon>
    </lineage>
</organism>
<dbReference type="SUPFAM" id="SSF50978">
    <property type="entry name" value="WD40 repeat-like"/>
    <property type="match status" value="1"/>
</dbReference>
<dbReference type="InterPro" id="IPR019775">
    <property type="entry name" value="WD40_repeat_CS"/>
</dbReference>
<evidence type="ECO:0000313" key="4">
    <source>
        <dbReference type="EMBL" id="KEQ64447.1"/>
    </source>
</evidence>
<dbReference type="Pfam" id="PF00400">
    <property type="entry name" value="WD40"/>
    <property type="match status" value="5"/>
</dbReference>
<dbReference type="GeneID" id="63914431"/>
<dbReference type="Gene3D" id="2.130.10.10">
    <property type="entry name" value="YVTN repeat-like/Quinoprotein amine dehydrogenase"/>
    <property type="match status" value="2"/>
</dbReference>
<dbReference type="PROSITE" id="PS50294">
    <property type="entry name" value="WD_REPEATS_REGION"/>
    <property type="match status" value="2"/>
</dbReference>
<dbReference type="Proteomes" id="UP000030672">
    <property type="component" value="Unassembled WGS sequence"/>
</dbReference>
<keyword evidence="5" id="KW-1185">Reference proteome</keyword>
<dbReference type="AlphaFoldDB" id="A0A074W3D4"/>
<dbReference type="STRING" id="1043003.A0A074W3D4"/>
<dbReference type="InterPro" id="IPR001680">
    <property type="entry name" value="WD40_rpt"/>
</dbReference>
<keyword evidence="2" id="KW-0677">Repeat</keyword>
<dbReference type="EMBL" id="KL584829">
    <property type="protein sequence ID" value="KEQ64447.1"/>
    <property type="molecule type" value="Genomic_DNA"/>
</dbReference>
<dbReference type="InterPro" id="IPR015943">
    <property type="entry name" value="WD40/YVTN_repeat-like_dom_sf"/>
</dbReference>
<feature type="repeat" description="WD" evidence="3">
    <location>
        <begin position="53"/>
        <end position="94"/>
    </location>
</feature>
<gene>
    <name evidence="4" type="ORF">M437DRAFT_45269</name>
</gene>
<dbReference type="InterPro" id="IPR036322">
    <property type="entry name" value="WD40_repeat_dom_sf"/>
</dbReference>
<feature type="repeat" description="WD" evidence="3">
    <location>
        <begin position="278"/>
        <end position="319"/>
    </location>
</feature>
<dbReference type="CDD" id="cd00200">
    <property type="entry name" value="WD40"/>
    <property type="match status" value="1"/>
</dbReference>
<keyword evidence="1 3" id="KW-0853">WD repeat</keyword>
<dbReference type="PROSITE" id="PS50082">
    <property type="entry name" value="WD_REPEATS_2"/>
    <property type="match status" value="4"/>
</dbReference>